<gene>
    <name evidence="1" type="ORF">AMTR_s00010p00033430</name>
</gene>
<keyword evidence="2" id="KW-1185">Reference proteome</keyword>
<reference evidence="2" key="1">
    <citation type="journal article" date="2013" name="Science">
        <title>The Amborella genome and the evolution of flowering plants.</title>
        <authorList>
            <consortium name="Amborella Genome Project"/>
        </authorList>
    </citation>
    <scope>NUCLEOTIDE SEQUENCE [LARGE SCALE GENOMIC DNA]</scope>
</reference>
<organism evidence="1 2">
    <name type="scientific">Amborella trichopoda</name>
    <dbReference type="NCBI Taxonomy" id="13333"/>
    <lineage>
        <taxon>Eukaryota</taxon>
        <taxon>Viridiplantae</taxon>
        <taxon>Streptophyta</taxon>
        <taxon>Embryophyta</taxon>
        <taxon>Tracheophyta</taxon>
        <taxon>Spermatophyta</taxon>
        <taxon>Magnoliopsida</taxon>
        <taxon>Amborellales</taxon>
        <taxon>Amborellaceae</taxon>
        <taxon>Amborella</taxon>
    </lineage>
</organism>
<evidence type="ECO:0000313" key="1">
    <source>
        <dbReference type="EMBL" id="ERM94040.1"/>
    </source>
</evidence>
<dbReference type="Pfam" id="PF04749">
    <property type="entry name" value="PLAC8"/>
    <property type="match status" value="1"/>
</dbReference>
<dbReference type="Proteomes" id="UP000017836">
    <property type="component" value="Unassembled WGS sequence"/>
</dbReference>
<proteinExistence type="predicted"/>
<dbReference type="Gramene" id="ERM94040">
    <property type="protein sequence ID" value="ERM94040"/>
    <property type="gene ID" value="AMTR_s00010p00033430"/>
</dbReference>
<dbReference type="AlphaFoldDB" id="W1NFT2"/>
<dbReference type="EMBL" id="KI397513">
    <property type="protein sequence ID" value="ERM94040.1"/>
    <property type="molecule type" value="Genomic_DNA"/>
</dbReference>
<evidence type="ECO:0000313" key="2">
    <source>
        <dbReference type="Proteomes" id="UP000017836"/>
    </source>
</evidence>
<dbReference type="OMA" id="CPGMSMC"/>
<dbReference type="STRING" id="13333.W1NFT2"/>
<protein>
    <submittedName>
        <fullName evidence="1">Uncharacterized protein</fullName>
    </submittedName>
</protein>
<accession>W1NFT2</accession>
<dbReference type="OrthoDB" id="1045822at2759"/>
<dbReference type="InterPro" id="IPR006461">
    <property type="entry name" value="PLAC_motif_containing"/>
</dbReference>
<sequence>MYPNGDQNKGNVPPQFTPMQTLPQNFSPWSTGLCGCCEDPTNCFTTCCCPCITFGRIAEVVDRGTTSCAVSSSLFCCLLWFTCCPYLYSCTYRSKLRGQFNLEESPCADCLVHWACGYCALCQEYRELKNRGLDPSFGWQANADRMNRGVVTPPAIENGMSR</sequence>
<name>W1NFT2_AMBTC</name>
<dbReference type="eggNOG" id="ENOG502RXFT">
    <property type="taxonomic scope" value="Eukaryota"/>
</dbReference>
<dbReference type="HOGENOM" id="CLU_083147_1_2_1"/>
<dbReference type="PANTHER" id="PTHR15907">
    <property type="entry name" value="DUF614 FAMILY PROTEIN-RELATED"/>
    <property type="match status" value="1"/>
</dbReference>
<dbReference type="NCBIfam" id="TIGR01571">
    <property type="entry name" value="A_thal_Cys_rich"/>
    <property type="match status" value="1"/>
</dbReference>